<sequence length="312" mass="34109">MVERVPYDEFSMFHENAAEYGIAYAGPPTVSREAIPMGDGRNMSALKWGTSEPQLVFIHGGAQNAHTWDTVALALNVPVLCIDLPGHGHSDSAAPFDPAAAPLQQNAADVARVITALAPNATAVIGMSLGGLTTIALARDYPQLVRKMVLVDITPGVNQDKTKQITDFVNGPATFPSFEDLLKRTIEFNPTRTVESLRRGILHNALQVEDGSWVWRYRREGAPPLPEMKAAVNEGEKKPSTAVLWDAIQHYGKPLMFVRGMRKQSVVSDEDEAELRKRASSVRVEHVQEAGHSVQGDTPLELAALIQDFIKN</sequence>
<dbReference type="Gene3D" id="3.40.50.1820">
    <property type="entry name" value="alpha/beta hydrolase"/>
    <property type="match status" value="1"/>
</dbReference>
<dbReference type="PANTHER" id="PTHR43194:SF2">
    <property type="entry name" value="PEROXISOMAL MEMBRANE PROTEIN LPX1"/>
    <property type="match status" value="1"/>
</dbReference>
<name>A0A6J6HK73_9ZZZZ</name>
<dbReference type="AlphaFoldDB" id="A0A6J6HK73"/>
<evidence type="ECO:0000313" key="2">
    <source>
        <dbReference type="EMBL" id="CAB4614221.1"/>
    </source>
</evidence>
<dbReference type="PANTHER" id="PTHR43194">
    <property type="entry name" value="HYDROLASE ALPHA/BETA FOLD FAMILY"/>
    <property type="match status" value="1"/>
</dbReference>
<dbReference type="SUPFAM" id="SSF53474">
    <property type="entry name" value="alpha/beta-Hydrolases"/>
    <property type="match status" value="1"/>
</dbReference>
<reference evidence="2" key="1">
    <citation type="submission" date="2020-05" db="EMBL/GenBank/DDBJ databases">
        <authorList>
            <person name="Chiriac C."/>
            <person name="Salcher M."/>
            <person name="Ghai R."/>
            <person name="Kavagutti S V."/>
        </authorList>
    </citation>
    <scope>NUCLEOTIDE SEQUENCE</scope>
</reference>
<proteinExistence type="predicted"/>
<dbReference type="PRINTS" id="PR00111">
    <property type="entry name" value="ABHYDROLASE"/>
</dbReference>
<feature type="domain" description="AB hydrolase-1" evidence="1">
    <location>
        <begin position="55"/>
        <end position="297"/>
    </location>
</feature>
<dbReference type="EMBL" id="CAEZUX010000054">
    <property type="protein sequence ID" value="CAB4614221.1"/>
    <property type="molecule type" value="Genomic_DNA"/>
</dbReference>
<evidence type="ECO:0000259" key="1">
    <source>
        <dbReference type="Pfam" id="PF00561"/>
    </source>
</evidence>
<protein>
    <submittedName>
        <fullName evidence="2">Unannotated protein</fullName>
    </submittedName>
</protein>
<dbReference type="InterPro" id="IPR050228">
    <property type="entry name" value="Carboxylesterase_BioH"/>
</dbReference>
<gene>
    <name evidence="2" type="ORF">UFOPK1874_00620</name>
</gene>
<dbReference type="InterPro" id="IPR029058">
    <property type="entry name" value="AB_hydrolase_fold"/>
</dbReference>
<dbReference type="InterPro" id="IPR000073">
    <property type="entry name" value="AB_hydrolase_1"/>
</dbReference>
<organism evidence="2">
    <name type="scientific">freshwater metagenome</name>
    <dbReference type="NCBI Taxonomy" id="449393"/>
    <lineage>
        <taxon>unclassified sequences</taxon>
        <taxon>metagenomes</taxon>
        <taxon>ecological metagenomes</taxon>
    </lineage>
</organism>
<accession>A0A6J6HK73</accession>
<dbReference type="Pfam" id="PF00561">
    <property type="entry name" value="Abhydrolase_1"/>
    <property type="match status" value="1"/>
</dbReference>